<evidence type="ECO:0000256" key="1">
    <source>
        <dbReference type="SAM" id="Phobius"/>
    </source>
</evidence>
<keyword evidence="3" id="KW-1185">Reference proteome</keyword>
<dbReference type="EMBL" id="JAVIXS010000001">
    <property type="protein sequence ID" value="MDR4950792.1"/>
    <property type="molecule type" value="Genomic_DNA"/>
</dbReference>
<gene>
    <name evidence="2" type="ORF">REB14_01185</name>
</gene>
<dbReference type="RefSeq" id="WP_145953241.1">
    <property type="nucleotide sequence ID" value="NZ_JAVIXS010000001.1"/>
</dbReference>
<evidence type="ECO:0000313" key="3">
    <source>
        <dbReference type="Proteomes" id="UP001260959"/>
    </source>
</evidence>
<proteinExistence type="predicted"/>
<keyword evidence="1" id="KW-1133">Transmembrane helix</keyword>
<accession>A0ABU1DZY7</accession>
<keyword evidence="1" id="KW-0472">Membrane</keyword>
<reference evidence="2 3" key="1">
    <citation type="submission" date="2023-08" db="EMBL/GenBank/DDBJ databases">
        <authorList>
            <person name="Maltman C."/>
        </authorList>
    </citation>
    <scope>NUCLEOTIDE SEQUENCE [LARGE SCALE GENOMIC DNA]</scope>
    <source>
        <strain evidence="2 3">ES2</strain>
    </source>
</reference>
<comment type="caution">
    <text evidence="2">The sequence shown here is derived from an EMBL/GenBank/DDBJ whole genome shotgun (WGS) entry which is preliminary data.</text>
</comment>
<evidence type="ECO:0000313" key="2">
    <source>
        <dbReference type="EMBL" id="MDR4950792.1"/>
    </source>
</evidence>
<organism evidence="2 3">
    <name type="scientific">Chryseobacterium metallicongregator</name>
    <dbReference type="NCBI Taxonomy" id="3073042"/>
    <lineage>
        <taxon>Bacteria</taxon>
        <taxon>Pseudomonadati</taxon>
        <taxon>Bacteroidota</taxon>
        <taxon>Flavobacteriia</taxon>
        <taxon>Flavobacteriales</taxon>
        <taxon>Weeksellaceae</taxon>
        <taxon>Chryseobacterium group</taxon>
        <taxon>Chryseobacterium</taxon>
    </lineage>
</organism>
<protein>
    <submittedName>
        <fullName evidence="2">Uncharacterized protein</fullName>
    </submittedName>
</protein>
<keyword evidence="1" id="KW-0812">Transmembrane</keyword>
<name>A0ABU1DZY7_9FLAO</name>
<dbReference type="Proteomes" id="UP001260959">
    <property type="component" value="Unassembled WGS sequence"/>
</dbReference>
<feature type="transmembrane region" description="Helical" evidence="1">
    <location>
        <begin position="7"/>
        <end position="30"/>
    </location>
</feature>
<sequence length="175" mass="20954">MKGILQILSTVALAAVTFGYFTFALMFYPYDYFAEGLKIPGNIKFEKPLKLNDENDRINIHQRDFILYDYFQPGMYKYDLFLHKIEKGKVYLKIFEITKNQILSEESIKKKSQIEVENKPDELKRFELKDDFTIYEGDWGQFYGGRIEVWFKPDDVNKPERKLITKNYIVQGWMR</sequence>